<dbReference type="InterPro" id="IPR017855">
    <property type="entry name" value="SMAD-like_dom_sf"/>
</dbReference>
<comment type="subcellular location">
    <subcellularLocation>
        <location evidence="1">Nucleus</location>
    </subcellularLocation>
</comment>
<dbReference type="Gene3D" id="1.10.10.10">
    <property type="entry name" value="Winged helix-like DNA-binding domain superfamily/Winged helix DNA-binding domain"/>
    <property type="match status" value="1"/>
</dbReference>
<organism evidence="8 9">
    <name type="scientific">Pygocentrus nattereri</name>
    <name type="common">Red-bellied piranha</name>
    <dbReference type="NCBI Taxonomy" id="42514"/>
    <lineage>
        <taxon>Eukaryota</taxon>
        <taxon>Metazoa</taxon>
        <taxon>Chordata</taxon>
        <taxon>Craniata</taxon>
        <taxon>Vertebrata</taxon>
        <taxon>Euteleostomi</taxon>
        <taxon>Actinopterygii</taxon>
        <taxon>Neopterygii</taxon>
        <taxon>Teleostei</taxon>
        <taxon>Ostariophysi</taxon>
        <taxon>Characiformes</taxon>
        <taxon>Characoidei</taxon>
        <taxon>Pygocentrus</taxon>
    </lineage>
</organism>
<dbReference type="PROSITE" id="PS00601">
    <property type="entry name" value="IRF_1"/>
    <property type="match status" value="1"/>
</dbReference>
<dbReference type="GO" id="GO:0000981">
    <property type="term" value="F:DNA-binding transcription factor activity, RNA polymerase II-specific"/>
    <property type="evidence" value="ECO:0007669"/>
    <property type="project" value="TreeGrafter"/>
</dbReference>
<evidence type="ECO:0000256" key="4">
    <source>
        <dbReference type="ARBA" id="ARBA00023159"/>
    </source>
</evidence>
<dbReference type="GO" id="GO:0045944">
    <property type="term" value="P:positive regulation of transcription by RNA polymerase II"/>
    <property type="evidence" value="ECO:0007669"/>
    <property type="project" value="UniProtKB-ARBA"/>
</dbReference>
<dbReference type="Ensembl" id="ENSPNAT00000077166.1">
    <property type="protein sequence ID" value="ENSPNAP00000059805.1"/>
    <property type="gene ID" value="ENSPNAG00000035330.1"/>
</dbReference>
<dbReference type="GO" id="GO:0002376">
    <property type="term" value="P:immune system process"/>
    <property type="evidence" value="ECO:0007669"/>
    <property type="project" value="TreeGrafter"/>
</dbReference>
<keyword evidence="6" id="KW-0539">Nucleus</keyword>
<keyword evidence="3" id="KW-0238">DNA-binding</keyword>
<keyword evidence="5" id="KW-0804">Transcription</keyword>
<dbReference type="Proteomes" id="UP001501920">
    <property type="component" value="Chromosome 4"/>
</dbReference>
<dbReference type="PRINTS" id="PR00267">
    <property type="entry name" value="INTFRNREGFCT"/>
</dbReference>
<accession>A0AAR2K6A8</accession>
<dbReference type="Pfam" id="PF10401">
    <property type="entry name" value="IRF-3"/>
    <property type="match status" value="1"/>
</dbReference>
<dbReference type="PANTHER" id="PTHR11949">
    <property type="entry name" value="INTERFERON REGULATORY FACTOR"/>
    <property type="match status" value="1"/>
</dbReference>
<keyword evidence="4" id="KW-0010">Activator</keyword>
<dbReference type="PROSITE" id="PS51507">
    <property type="entry name" value="IRF_2"/>
    <property type="match status" value="1"/>
</dbReference>
<reference evidence="8" key="3">
    <citation type="submission" date="2025-09" db="UniProtKB">
        <authorList>
            <consortium name="Ensembl"/>
        </authorList>
    </citation>
    <scope>IDENTIFICATION</scope>
</reference>
<evidence type="ECO:0000256" key="6">
    <source>
        <dbReference type="ARBA" id="ARBA00023242"/>
    </source>
</evidence>
<evidence type="ECO:0000256" key="1">
    <source>
        <dbReference type="ARBA" id="ARBA00004123"/>
    </source>
</evidence>
<dbReference type="Gene3D" id="2.60.200.10">
    <property type="match status" value="1"/>
</dbReference>
<evidence type="ECO:0000313" key="9">
    <source>
        <dbReference type="Proteomes" id="UP001501920"/>
    </source>
</evidence>
<dbReference type="GO" id="GO:0005634">
    <property type="term" value="C:nucleus"/>
    <property type="evidence" value="ECO:0007669"/>
    <property type="project" value="UniProtKB-SubCell"/>
</dbReference>
<dbReference type="InterPro" id="IPR001346">
    <property type="entry name" value="Interferon_reg_fact_DNA-bd_dom"/>
</dbReference>
<dbReference type="GeneTree" id="ENSGT00940000166222"/>
<evidence type="ECO:0000256" key="5">
    <source>
        <dbReference type="ARBA" id="ARBA00023163"/>
    </source>
</evidence>
<dbReference type="InterPro" id="IPR019471">
    <property type="entry name" value="Interferon_reg_factor-3"/>
</dbReference>
<evidence type="ECO:0000256" key="2">
    <source>
        <dbReference type="ARBA" id="ARBA00023015"/>
    </source>
</evidence>
<feature type="domain" description="IRF tryptophan pentad repeat" evidence="7">
    <location>
        <begin position="7"/>
        <end position="115"/>
    </location>
</feature>
<keyword evidence="2" id="KW-0805">Transcription regulation</keyword>
<dbReference type="InterPro" id="IPR008984">
    <property type="entry name" value="SMAD_FHA_dom_sf"/>
</dbReference>
<sequence length="454" mass="51824">MSGLSGNGKLRQWLIEQVDGGKYPGLVWEDSDKTVFRIPWKHAGKQDYNRDEDAALFKAWALFKGKYREGIDKPDPPTWKTRLRCALNKSNDFEELVERSQLDTSDPYKVYRVIPEGTKRGSKSYETSTLTSPHSYPAYPPYTPLQSQVCNFMSPAERGWRDILPEQTHVSDIHSPYNQNSFAPHWDNGYQISGSFYSCSAFDPPPLPINFDPNLRSAEALAFSDPRLQVCVYSGDSLVRDVTVFSVEGCRLAPYEENQAYGGPTGPELVPLPQCEGSELERGVLIWMAPEGLCARRLCNARVYWEGAHAPYTDKPNKLERDHTSKLLDTQLFIAELQACYLQARPLPRFQVLLFFEECHNTQRRPITVQVEPLFARQLLLLCQQSSTNHMRAHELAPLFWDQLPPQQLEYPSNSPHQPHGNTVLDWPLSTQSVEQGTLKRESDLTEYRSRLVS</sequence>
<dbReference type="SUPFAM" id="SSF49879">
    <property type="entry name" value="SMAD/FHA domain"/>
    <property type="match status" value="1"/>
</dbReference>
<dbReference type="GeneID" id="108443244"/>
<dbReference type="CTD" id="570419"/>
<dbReference type="SMART" id="SM01243">
    <property type="entry name" value="IRF-3"/>
    <property type="match status" value="1"/>
</dbReference>
<dbReference type="FunFam" id="1.10.10.10:FF:000041">
    <property type="entry name" value="Interferon regulatory factor 4"/>
    <property type="match status" value="1"/>
</dbReference>
<keyword evidence="9" id="KW-1185">Reference proteome</keyword>
<protein>
    <recommendedName>
        <fullName evidence="7">IRF tryptophan pentad repeat domain-containing protein</fullName>
    </recommendedName>
</protein>
<dbReference type="InterPro" id="IPR019817">
    <property type="entry name" value="Interferon_reg_fac_CS"/>
</dbReference>
<name>A0AAR2K6A8_PYGNA</name>
<dbReference type="CDD" id="cd00103">
    <property type="entry name" value="IRF"/>
    <property type="match status" value="1"/>
</dbReference>
<dbReference type="InterPro" id="IPR036390">
    <property type="entry name" value="WH_DNA-bd_sf"/>
</dbReference>
<evidence type="ECO:0000256" key="3">
    <source>
        <dbReference type="ARBA" id="ARBA00023125"/>
    </source>
</evidence>
<reference evidence="8" key="2">
    <citation type="submission" date="2025-08" db="UniProtKB">
        <authorList>
            <consortium name="Ensembl"/>
        </authorList>
    </citation>
    <scope>IDENTIFICATION</scope>
</reference>
<dbReference type="RefSeq" id="XP_017579268.1">
    <property type="nucleotide sequence ID" value="XM_017723779.2"/>
</dbReference>
<evidence type="ECO:0000313" key="8">
    <source>
        <dbReference type="Ensembl" id="ENSPNAP00000059805.1"/>
    </source>
</evidence>
<dbReference type="SMART" id="SM00348">
    <property type="entry name" value="IRF"/>
    <property type="match status" value="1"/>
</dbReference>
<evidence type="ECO:0000259" key="7">
    <source>
        <dbReference type="PROSITE" id="PS51507"/>
    </source>
</evidence>
<proteinExistence type="predicted"/>
<dbReference type="SUPFAM" id="SSF46785">
    <property type="entry name" value="Winged helix' DNA-binding domain"/>
    <property type="match status" value="1"/>
</dbReference>
<dbReference type="PANTHER" id="PTHR11949:SF20">
    <property type="entry name" value="INTERFERON REGULATORY FACTOR 4-RELATED"/>
    <property type="match status" value="1"/>
</dbReference>
<dbReference type="Pfam" id="PF00605">
    <property type="entry name" value="IRF"/>
    <property type="match status" value="1"/>
</dbReference>
<reference evidence="8 9" key="1">
    <citation type="submission" date="2020-10" db="EMBL/GenBank/DDBJ databases">
        <title>Pygocentrus nattereri (red-bellied piranha) genome, fPygNat1, primary haplotype.</title>
        <authorList>
            <person name="Myers G."/>
            <person name="Meyer A."/>
            <person name="Karagic N."/>
            <person name="Pippel M."/>
            <person name="Winkler S."/>
            <person name="Tracey A."/>
            <person name="Wood J."/>
            <person name="Formenti G."/>
            <person name="Howe K."/>
            <person name="Fedrigo O."/>
            <person name="Jarvis E.D."/>
        </authorList>
    </citation>
    <scope>NUCLEOTIDE SEQUENCE [LARGE SCALE GENOMIC DNA]</scope>
</reference>
<dbReference type="InterPro" id="IPR036388">
    <property type="entry name" value="WH-like_DNA-bd_sf"/>
</dbReference>
<dbReference type="GO" id="GO:0000978">
    <property type="term" value="F:RNA polymerase II cis-regulatory region sequence-specific DNA binding"/>
    <property type="evidence" value="ECO:0007669"/>
    <property type="project" value="TreeGrafter"/>
</dbReference>
<dbReference type="AlphaFoldDB" id="A0AAR2K6A8"/>